<evidence type="ECO:0000313" key="3">
    <source>
        <dbReference type="EMBL" id="CEF98923.1"/>
    </source>
</evidence>
<dbReference type="KEGG" id="ota:OT_ostta09g00380"/>
<keyword evidence="2" id="KW-0812">Transmembrane</keyword>
<feature type="transmembrane region" description="Helical" evidence="2">
    <location>
        <begin position="59"/>
        <end position="89"/>
    </location>
</feature>
<keyword evidence="2" id="KW-0472">Membrane</keyword>
<comment type="caution">
    <text evidence="3">The sequence shown here is derived from an EMBL/GenBank/DDBJ whole genome shotgun (WGS) entry which is preliminary data.</text>
</comment>
<keyword evidence="4" id="KW-1185">Reference proteome</keyword>
<name>A0A090N3Y4_OSTTA</name>
<accession>A0A090N3Y4</accession>
<evidence type="ECO:0000313" key="4">
    <source>
        <dbReference type="Proteomes" id="UP000009170"/>
    </source>
</evidence>
<proteinExistence type="predicted"/>
<feature type="region of interest" description="Disordered" evidence="1">
    <location>
        <begin position="1"/>
        <end position="32"/>
    </location>
</feature>
<dbReference type="InParanoid" id="A0A090N3Y4"/>
<evidence type="ECO:0000256" key="2">
    <source>
        <dbReference type="SAM" id="Phobius"/>
    </source>
</evidence>
<reference evidence="3 4" key="2">
    <citation type="journal article" date="2014" name="BMC Genomics">
        <title>An improved genome of the model marine alga Ostreococcus tauri unfolds by assessing Illumina de novo assemblies.</title>
        <authorList>
            <person name="Blanc-Mathieu R."/>
            <person name="Verhelst B."/>
            <person name="Derelle E."/>
            <person name="Rombauts S."/>
            <person name="Bouget F.Y."/>
            <person name="Carre I."/>
            <person name="Chateau A."/>
            <person name="Eyre-Walker A."/>
            <person name="Grimsley N."/>
            <person name="Moreau H."/>
            <person name="Piegu B."/>
            <person name="Rivals E."/>
            <person name="Schackwitz W."/>
            <person name="Van de Peer Y."/>
            <person name="Piganeau G."/>
        </authorList>
    </citation>
    <scope>NUCLEOTIDE SEQUENCE [LARGE SCALE GENOMIC DNA]</scope>
    <source>
        <strain evidence="4">OTTH 0595 / CCAP 157/2 / RCC745</strain>
    </source>
</reference>
<dbReference type="Proteomes" id="UP000009170">
    <property type="component" value="Unassembled WGS sequence"/>
</dbReference>
<gene>
    <name evidence="3" type="ORF">OT_ostta09g00380</name>
</gene>
<dbReference type="GeneID" id="34946098"/>
<protein>
    <submittedName>
        <fullName evidence="3">Unnamed product</fullName>
    </submittedName>
</protein>
<dbReference type="RefSeq" id="XP_022839547.1">
    <property type="nucleotide sequence ID" value="XM_022983268.1"/>
</dbReference>
<feature type="compositionally biased region" description="Acidic residues" evidence="1">
    <location>
        <begin position="1"/>
        <end position="11"/>
    </location>
</feature>
<evidence type="ECO:0000256" key="1">
    <source>
        <dbReference type="SAM" id="MobiDB-lite"/>
    </source>
</evidence>
<organism evidence="3 4">
    <name type="scientific">Ostreococcus tauri</name>
    <name type="common">Marine green alga</name>
    <dbReference type="NCBI Taxonomy" id="70448"/>
    <lineage>
        <taxon>Eukaryota</taxon>
        <taxon>Viridiplantae</taxon>
        <taxon>Chlorophyta</taxon>
        <taxon>Mamiellophyceae</taxon>
        <taxon>Mamiellales</taxon>
        <taxon>Bathycoccaceae</taxon>
        <taxon>Ostreococcus</taxon>
    </lineage>
</organism>
<sequence length="112" mass="12323">MGVREEEDADVTDAFLSDPDDTSAPRQGPSLGGWWREVVVPGAAAFSAHLAVRRLEKLLLILPFCAVCIWAFGVDYGSYVAVAGIIAYYCRKSYVRYCEPISEENTSPTTNE</sequence>
<keyword evidence="2" id="KW-1133">Transmembrane helix</keyword>
<dbReference type="AlphaFoldDB" id="A0A090N3Y4"/>
<reference evidence="4" key="1">
    <citation type="journal article" date="2006" name="Proc. Natl. Acad. Sci. U.S.A.">
        <title>Genome analysis of the smallest free-living eukaryote Ostreococcus tauri unveils many unique features.</title>
        <authorList>
            <person name="Derelle E."/>
            <person name="Ferraz C."/>
            <person name="Rombauts S."/>
            <person name="Rouze P."/>
            <person name="Worden A.Z."/>
            <person name="Robbens S."/>
            <person name="Partensky F."/>
            <person name="Degroeve S."/>
            <person name="Echeynie S."/>
            <person name="Cooke R."/>
            <person name="Saeys Y."/>
            <person name="Wuyts J."/>
            <person name="Jabbari K."/>
            <person name="Bowler C."/>
            <person name="Panaud O."/>
            <person name="Piegu B."/>
            <person name="Ball S.G."/>
            <person name="Ral J.-P."/>
            <person name="Bouget F.-Y."/>
            <person name="Piganeau G."/>
            <person name="De Baets B."/>
            <person name="Picard A."/>
            <person name="Delseny M."/>
            <person name="Demaille J."/>
            <person name="Van de Peer Y."/>
            <person name="Moreau H."/>
        </authorList>
    </citation>
    <scope>NUCLEOTIDE SEQUENCE [LARGE SCALE GENOMIC DNA]</scope>
    <source>
        <strain evidence="4">OTTH 0595 / CCAP 157/2 / RCC745</strain>
    </source>
</reference>
<dbReference type="EMBL" id="CAID01000009">
    <property type="protein sequence ID" value="CEF98923.1"/>
    <property type="molecule type" value="Genomic_DNA"/>
</dbReference>